<reference evidence="2" key="1">
    <citation type="submission" date="2025-08" db="UniProtKB">
        <authorList>
            <consortium name="RefSeq"/>
        </authorList>
    </citation>
    <scope>IDENTIFICATION</scope>
</reference>
<dbReference type="GeneID" id="107107493"/>
<evidence type="ECO:0000313" key="1">
    <source>
        <dbReference type="Proteomes" id="UP000694871"/>
    </source>
</evidence>
<dbReference type="PANTHER" id="PTHR37984:SF12">
    <property type="entry name" value="RIBONUCLEASE H"/>
    <property type="match status" value="1"/>
</dbReference>
<protein>
    <submittedName>
        <fullName evidence="2">RNA-directed DNA polymerase homolog</fullName>
    </submittedName>
</protein>
<dbReference type="Gene3D" id="3.10.10.10">
    <property type="entry name" value="HIV Type 1 Reverse Transcriptase, subunit A, domain 1"/>
    <property type="match status" value="1"/>
</dbReference>
<organism evidence="1 2">
    <name type="scientific">Gekko japonicus</name>
    <name type="common">Schlegel's Japanese gecko</name>
    <dbReference type="NCBI Taxonomy" id="146911"/>
    <lineage>
        <taxon>Eukaryota</taxon>
        <taxon>Metazoa</taxon>
        <taxon>Chordata</taxon>
        <taxon>Craniata</taxon>
        <taxon>Vertebrata</taxon>
        <taxon>Euteleostomi</taxon>
        <taxon>Lepidosauria</taxon>
        <taxon>Squamata</taxon>
        <taxon>Bifurcata</taxon>
        <taxon>Gekkota</taxon>
        <taxon>Gekkonidae</taxon>
        <taxon>Gekkoninae</taxon>
        <taxon>Gekko</taxon>
    </lineage>
</organism>
<keyword evidence="2" id="KW-0695">RNA-directed DNA polymerase</keyword>
<gene>
    <name evidence="2" type="primary">LOC107107493</name>
</gene>
<proteinExistence type="predicted"/>
<dbReference type="InterPro" id="IPR050951">
    <property type="entry name" value="Retrovirus_Pol_polyprotein"/>
</dbReference>
<sequence>MLPRIEVELDRLVDQGVLEPVASARWETLIVTPVKYNGDVHICADYKCTLNKALQDHVYPVLVVSHVFAALVGARVFNKLDLAQAYLQLLADAATAKAQTIANHKGACKIHQLQFGVSDALGIFQSFMHSLLKGIPRVQPFLDDVLIAALDASTFADRLRAVLQRFN</sequence>
<dbReference type="InterPro" id="IPR043502">
    <property type="entry name" value="DNA/RNA_pol_sf"/>
</dbReference>
<accession>A0ABM1JP99</accession>
<keyword evidence="2" id="KW-0808">Transferase</keyword>
<dbReference type="InterPro" id="IPR043128">
    <property type="entry name" value="Rev_trsase/Diguanyl_cyclase"/>
</dbReference>
<evidence type="ECO:0000313" key="2">
    <source>
        <dbReference type="RefSeq" id="XP_015263286.1"/>
    </source>
</evidence>
<dbReference type="PANTHER" id="PTHR37984">
    <property type="entry name" value="PROTEIN CBG26694"/>
    <property type="match status" value="1"/>
</dbReference>
<name>A0ABM1JP99_GEKJA</name>
<dbReference type="GO" id="GO:0003964">
    <property type="term" value="F:RNA-directed DNA polymerase activity"/>
    <property type="evidence" value="ECO:0007669"/>
    <property type="project" value="UniProtKB-KW"/>
</dbReference>
<dbReference type="RefSeq" id="XP_015263286.1">
    <property type="nucleotide sequence ID" value="XM_015407800.1"/>
</dbReference>
<keyword evidence="2" id="KW-0548">Nucleotidyltransferase</keyword>
<dbReference type="Gene3D" id="3.30.70.270">
    <property type="match status" value="1"/>
</dbReference>
<dbReference type="SUPFAM" id="SSF56672">
    <property type="entry name" value="DNA/RNA polymerases"/>
    <property type="match status" value="1"/>
</dbReference>
<dbReference type="Proteomes" id="UP000694871">
    <property type="component" value="Unplaced"/>
</dbReference>
<keyword evidence="1" id="KW-1185">Reference proteome</keyword>